<dbReference type="InterPro" id="IPR048117">
    <property type="entry name" value="T2SS_GspN_synerg"/>
</dbReference>
<name>A0A1B2I7B0_9BACT</name>
<dbReference type="KEGG" id="cpor:BED41_12660"/>
<protein>
    <submittedName>
        <fullName evidence="1">Uncharacterized protein</fullName>
    </submittedName>
</protein>
<reference evidence="1" key="1">
    <citation type="submission" date="2016-08" db="EMBL/GenBank/DDBJ databases">
        <title>Complete genome of Cloacibacillus porcorum.</title>
        <authorList>
            <person name="Looft T."/>
            <person name="Bayles D.O."/>
            <person name="Alt D.P."/>
        </authorList>
    </citation>
    <scope>NUCLEOTIDE SEQUENCE [LARGE SCALE GENOMIC DNA]</scope>
    <source>
        <strain evidence="1">CL-84</strain>
    </source>
</reference>
<proteinExistence type="predicted"/>
<evidence type="ECO:0000313" key="1">
    <source>
        <dbReference type="EMBL" id="ANZ45861.1"/>
    </source>
</evidence>
<organism evidence="1 2">
    <name type="scientific">Cloacibacillus porcorum</name>
    <dbReference type="NCBI Taxonomy" id="1197717"/>
    <lineage>
        <taxon>Bacteria</taxon>
        <taxon>Thermotogati</taxon>
        <taxon>Synergistota</taxon>
        <taxon>Synergistia</taxon>
        <taxon>Synergistales</taxon>
        <taxon>Synergistaceae</taxon>
        <taxon>Cloacibacillus</taxon>
    </lineage>
</organism>
<dbReference type="Proteomes" id="UP000093044">
    <property type="component" value="Chromosome"/>
</dbReference>
<keyword evidence="2" id="KW-1185">Reference proteome</keyword>
<dbReference type="NCBIfam" id="NF041619">
    <property type="entry name" value="T2SS_N_SYNERG"/>
    <property type="match status" value="1"/>
</dbReference>
<dbReference type="AlphaFoldDB" id="A0A1B2I7B0"/>
<accession>A0A1B2I7B0</accession>
<sequence>MKKTLRGAAAVIAGLFCGLLVFFPWSSLAGTSASMAMSAAAENGIFLTVASSGVSGLFSKSFIYNGVNADFPVFRFSAGEVTLTPSIISSLFSQTKSCRLEMGRGSLVPVTRQALEWNGGTADISLTPQSLMIENIAFTGKTSVTGFAELSRETGKLTRAKMLLKVPAELDRALEMAGKMGMVPLTKVKSGEWRIER</sequence>
<evidence type="ECO:0000313" key="2">
    <source>
        <dbReference type="Proteomes" id="UP000093044"/>
    </source>
</evidence>
<dbReference type="RefSeq" id="WP_066746955.1">
    <property type="nucleotide sequence ID" value="NZ_CALCLR010000069.1"/>
</dbReference>
<dbReference type="EMBL" id="CP016757">
    <property type="protein sequence ID" value="ANZ45861.1"/>
    <property type="molecule type" value="Genomic_DNA"/>
</dbReference>
<dbReference type="GeneID" id="83058695"/>
<dbReference type="STRING" id="1197717.BED41_12660"/>
<dbReference type="OrthoDB" id="4969at2"/>
<gene>
    <name evidence="1" type="ORF">BED41_12660</name>
</gene>